<reference evidence="5 6" key="1">
    <citation type="submission" date="2016-10" db="EMBL/GenBank/DDBJ databases">
        <authorList>
            <person name="de Groot N.N."/>
        </authorList>
    </citation>
    <scope>NUCLEOTIDE SEQUENCE [LARGE SCALE GENOMIC DNA]</scope>
    <source>
        <strain evidence="5 6">AB35.6</strain>
    </source>
</reference>
<keyword evidence="3" id="KW-0472">Membrane</keyword>
<evidence type="ECO:0000313" key="5">
    <source>
        <dbReference type="EMBL" id="SEB63684.1"/>
    </source>
</evidence>
<dbReference type="RefSeq" id="WP_074652942.1">
    <property type="nucleotide sequence ID" value="NZ_FNSD01000001.1"/>
</dbReference>
<feature type="transmembrane region" description="Helical" evidence="3">
    <location>
        <begin position="158"/>
        <end position="175"/>
    </location>
</feature>
<dbReference type="PANTHER" id="PTHR45138:SF9">
    <property type="entry name" value="DIGUANYLATE CYCLASE DGCM-RELATED"/>
    <property type="match status" value="1"/>
</dbReference>
<evidence type="ECO:0000256" key="2">
    <source>
        <dbReference type="ARBA" id="ARBA00034247"/>
    </source>
</evidence>
<evidence type="ECO:0000259" key="4">
    <source>
        <dbReference type="PROSITE" id="PS50887"/>
    </source>
</evidence>
<dbReference type="InterPro" id="IPR000160">
    <property type="entry name" value="GGDEF_dom"/>
</dbReference>
<dbReference type="FunFam" id="3.30.70.270:FF:000001">
    <property type="entry name" value="Diguanylate cyclase domain protein"/>
    <property type="match status" value="1"/>
</dbReference>
<proteinExistence type="predicted"/>
<dbReference type="GO" id="GO:1902201">
    <property type="term" value="P:negative regulation of bacterial-type flagellum-dependent cell motility"/>
    <property type="evidence" value="ECO:0007669"/>
    <property type="project" value="TreeGrafter"/>
</dbReference>
<name>A0A1H4KYU5_9BACT</name>
<protein>
    <recommendedName>
        <fullName evidence="1">diguanylate cyclase</fullName>
        <ecNumber evidence="1">2.7.7.65</ecNumber>
    </recommendedName>
</protein>
<feature type="domain" description="GGDEF" evidence="4">
    <location>
        <begin position="268"/>
        <end position="410"/>
    </location>
</feature>
<sequence length="427" mass="47359">MSTKNNFDPIPALEDEIRRYETEHIASLRFSPELETRFQRETGRSRARMLLVQGLLSLLAYDFFIVGDYFMAPSHIEQAVIVRFGIITPIVLLVAMLVKSRTSVFLRESATSFLCVLGALSILYLHHDISSNVSVDAQTGLILVLLVANCMLRIDLPYAAVTSVIIALLDALSLSRDVQIPLSSKMVSGGMLVWVAMLTFTANYTMGRERRFSYLLQLRGRLQRGQLAEANAELLALSSTDRLTGLPNRRAYDTRLLELWQLTLERKHPISAVMVDVDHFKKLNDNHGHPYGDRVLQRVGSLLQQALRAEDDFVARYGGEEFVVLLPDADPESALKVAERIRTLVQVAGSPALQRDTVTPSQEVWATVSCGVTTAWPTASLDPHRLIADADAAMYRAKQEGRNRVCTAPIQQAAGKVTVFPAVAGRG</sequence>
<dbReference type="InterPro" id="IPR050469">
    <property type="entry name" value="Diguanylate_Cyclase"/>
</dbReference>
<evidence type="ECO:0000256" key="1">
    <source>
        <dbReference type="ARBA" id="ARBA00012528"/>
    </source>
</evidence>
<dbReference type="Gene3D" id="3.30.70.270">
    <property type="match status" value="1"/>
</dbReference>
<evidence type="ECO:0000313" key="6">
    <source>
        <dbReference type="Proteomes" id="UP000182409"/>
    </source>
</evidence>
<dbReference type="CDD" id="cd01949">
    <property type="entry name" value="GGDEF"/>
    <property type="match status" value="1"/>
</dbReference>
<evidence type="ECO:0000256" key="3">
    <source>
        <dbReference type="SAM" id="Phobius"/>
    </source>
</evidence>
<dbReference type="Proteomes" id="UP000182409">
    <property type="component" value="Unassembled WGS sequence"/>
</dbReference>
<dbReference type="GO" id="GO:0052621">
    <property type="term" value="F:diguanylate cyclase activity"/>
    <property type="evidence" value="ECO:0007669"/>
    <property type="project" value="UniProtKB-EC"/>
</dbReference>
<keyword evidence="3" id="KW-1133">Transmembrane helix</keyword>
<comment type="catalytic activity">
    <reaction evidence="2">
        <text>2 GTP = 3',3'-c-di-GMP + 2 diphosphate</text>
        <dbReference type="Rhea" id="RHEA:24898"/>
        <dbReference type="ChEBI" id="CHEBI:33019"/>
        <dbReference type="ChEBI" id="CHEBI:37565"/>
        <dbReference type="ChEBI" id="CHEBI:58805"/>
        <dbReference type="EC" id="2.7.7.65"/>
    </reaction>
</comment>
<feature type="transmembrane region" description="Helical" evidence="3">
    <location>
        <begin position="110"/>
        <end position="127"/>
    </location>
</feature>
<feature type="transmembrane region" description="Helical" evidence="3">
    <location>
        <begin position="78"/>
        <end position="98"/>
    </location>
</feature>
<dbReference type="InterPro" id="IPR029787">
    <property type="entry name" value="Nucleotide_cyclase"/>
</dbReference>
<gene>
    <name evidence="5" type="ORF">SAMN05443244_1408</name>
</gene>
<dbReference type="SMART" id="SM00267">
    <property type="entry name" value="GGDEF"/>
    <property type="match status" value="1"/>
</dbReference>
<accession>A0A1H4KYU5</accession>
<dbReference type="Pfam" id="PF00990">
    <property type="entry name" value="GGDEF"/>
    <property type="match status" value="1"/>
</dbReference>
<organism evidence="5 6">
    <name type="scientific">Terriglobus roseus</name>
    <dbReference type="NCBI Taxonomy" id="392734"/>
    <lineage>
        <taxon>Bacteria</taxon>
        <taxon>Pseudomonadati</taxon>
        <taxon>Acidobacteriota</taxon>
        <taxon>Terriglobia</taxon>
        <taxon>Terriglobales</taxon>
        <taxon>Acidobacteriaceae</taxon>
        <taxon>Terriglobus</taxon>
    </lineage>
</organism>
<dbReference type="EMBL" id="FNSD01000001">
    <property type="protein sequence ID" value="SEB63684.1"/>
    <property type="molecule type" value="Genomic_DNA"/>
</dbReference>
<dbReference type="AlphaFoldDB" id="A0A1H4KYU5"/>
<dbReference type="PROSITE" id="PS50887">
    <property type="entry name" value="GGDEF"/>
    <property type="match status" value="1"/>
</dbReference>
<dbReference type="PANTHER" id="PTHR45138">
    <property type="entry name" value="REGULATORY COMPONENTS OF SENSORY TRANSDUCTION SYSTEM"/>
    <property type="match status" value="1"/>
</dbReference>
<keyword evidence="3" id="KW-0812">Transmembrane</keyword>
<dbReference type="NCBIfam" id="TIGR00254">
    <property type="entry name" value="GGDEF"/>
    <property type="match status" value="1"/>
</dbReference>
<dbReference type="OrthoDB" id="9759607at2"/>
<dbReference type="EC" id="2.7.7.65" evidence="1"/>
<dbReference type="GO" id="GO:0005886">
    <property type="term" value="C:plasma membrane"/>
    <property type="evidence" value="ECO:0007669"/>
    <property type="project" value="TreeGrafter"/>
</dbReference>
<dbReference type="GO" id="GO:0043709">
    <property type="term" value="P:cell adhesion involved in single-species biofilm formation"/>
    <property type="evidence" value="ECO:0007669"/>
    <property type="project" value="TreeGrafter"/>
</dbReference>
<dbReference type="SUPFAM" id="SSF55073">
    <property type="entry name" value="Nucleotide cyclase"/>
    <property type="match status" value="1"/>
</dbReference>
<feature type="transmembrane region" description="Helical" evidence="3">
    <location>
        <begin position="187"/>
        <end position="206"/>
    </location>
</feature>
<feature type="transmembrane region" description="Helical" evidence="3">
    <location>
        <begin position="50"/>
        <end position="72"/>
    </location>
</feature>
<dbReference type="InterPro" id="IPR043128">
    <property type="entry name" value="Rev_trsase/Diguanyl_cyclase"/>
</dbReference>